<keyword evidence="2" id="KW-1185">Reference proteome</keyword>
<organism evidence="1 2">
    <name type="scientific">Flavivirga aquimarina</name>
    <dbReference type="NCBI Taxonomy" id="2027862"/>
    <lineage>
        <taxon>Bacteria</taxon>
        <taxon>Pseudomonadati</taxon>
        <taxon>Bacteroidota</taxon>
        <taxon>Flavobacteriia</taxon>
        <taxon>Flavobacteriales</taxon>
        <taxon>Flavobacteriaceae</taxon>
        <taxon>Flavivirga</taxon>
    </lineage>
</organism>
<reference evidence="1" key="1">
    <citation type="submission" date="2023-07" db="EMBL/GenBank/DDBJ databases">
        <title>Two novel species in the genus Flavivirga.</title>
        <authorList>
            <person name="Kwon K."/>
        </authorList>
    </citation>
    <scope>NUCLEOTIDE SEQUENCE</scope>
    <source>
        <strain evidence="1">KCTC 52353</strain>
    </source>
</reference>
<evidence type="ECO:0000313" key="2">
    <source>
        <dbReference type="Proteomes" id="UP001176883"/>
    </source>
</evidence>
<proteinExistence type="predicted"/>
<name>A0ABT8W8W1_9FLAO</name>
<gene>
    <name evidence="1" type="ORF">Q4Q35_07100</name>
</gene>
<evidence type="ECO:0000313" key="1">
    <source>
        <dbReference type="EMBL" id="MDO5969568.1"/>
    </source>
</evidence>
<dbReference type="PROSITE" id="PS51257">
    <property type="entry name" value="PROKAR_LIPOPROTEIN"/>
    <property type="match status" value="1"/>
</dbReference>
<comment type="caution">
    <text evidence="1">The sequence shown here is derived from an EMBL/GenBank/DDBJ whole genome shotgun (WGS) entry which is preliminary data.</text>
</comment>
<dbReference type="RefSeq" id="WP_303277263.1">
    <property type="nucleotide sequence ID" value="NZ_JAUOEK010000077.1"/>
</dbReference>
<evidence type="ECO:0008006" key="3">
    <source>
        <dbReference type="Google" id="ProtNLM"/>
    </source>
</evidence>
<dbReference type="Proteomes" id="UP001176883">
    <property type="component" value="Unassembled WGS sequence"/>
</dbReference>
<accession>A0ABT8W8W1</accession>
<dbReference type="EMBL" id="JAUOEK010000077">
    <property type="protein sequence ID" value="MDO5969568.1"/>
    <property type="molecule type" value="Genomic_DNA"/>
</dbReference>
<protein>
    <recommendedName>
        <fullName evidence="3">Lipoprotein</fullName>
    </recommendedName>
</protein>
<sequence length="194" mass="22165">MRKTIILIGIILFISCKTENNKPEKLTSEIPQVNDQFQNFIDQFPEIKLPIKIKGCEDDFQPLTELKNEISSPFEKEPYYVFGKISTNGNYVATITLGAADCFLPILTTYKLNGERIDSKTIAIGGCGQEPCFECEELMEIDKEFNIYTANNLKYSDCDEDYEEIEGTEKKETIYKSGKLTRKGIIELTNELKK</sequence>